<evidence type="ECO:0000313" key="1">
    <source>
        <dbReference type="EMBL" id="OPJ66794.1"/>
    </source>
</evidence>
<dbReference type="EMBL" id="LSYS01009367">
    <property type="protein sequence ID" value="OPJ66794.1"/>
    <property type="molecule type" value="Genomic_DNA"/>
</dbReference>
<reference evidence="1 2" key="1">
    <citation type="submission" date="2016-02" db="EMBL/GenBank/DDBJ databases">
        <title>Band-tailed pigeon sequencing and assembly.</title>
        <authorList>
            <person name="Soares A.E."/>
            <person name="Novak B.J."/>
            <person name="Rice E.S."/>
            <person name="O'Connell B."/>
            <person name="Chang D."/>
            <person name="Weber S."/>
            <person name="Shapiro B."/>
        </authorList>
    </citation>
    <scope>NUCLEOTIDE SEQUENCE [LARGE SCALE GENOMIC DNA]</scope>
    <source>
        <strain evidence="1">BTP2013</strain>
        <tissue evidence="1">Blood</tissue>
    </source>
</reference>
<accession>A0A1V4J441</accession>
<sequence>MRAMASVRKCLFPVQSVHLIATLPYPKLPLRVAALHETQFEVKEDELRKKVALMEVPRQDSTCSSLTGAPEGNVPNFHPDLASTAAIPKPRTFSCPRVGLDALAEGESMGEPQDSWLGLGEPDLGKEATTVCRDSSDADGEGGCPCTELCLLVC</sequence>
<comment type="caution">
    <text evidence="1">The sequence shown here is derived from an EMBL/GenBank/DDBJ whole genome shotgun (WGS) entry which is preliminary data.</text>
</comment>
<dbReference type="AlphaFoldDB" id="A0A1V4J441"/>
<organism evidence="1 2">
    <name type="scientific">Patagioenas fasciata monilis</name>
    <dbReference type="NCBI Taxonomy" id="372326"/>
    <lineage>
        <taxon>Eukaryota</taxon>
        <taxon>Metazoa</taxon>
        <taxon>Chordata</taxon>
        <taxon>Craniata</taxon>
        <taxon>Vertebrata</taxon>
        <taxon>Euteleostomi</taxon>
        <taxon>Archelosauria</taxon>
        <taxon>Archosauria</taxon>
        <taxon>Dinosauria</taxon>
        <taxon>Saurischia</taxon>
        <taxon>Theropoda</taxon>
        <taxon>Coelurosauria</taxon>
        <taxon>Aves</taxon>
        <taxon>Neognathae</taxon>
        <taxon>Neoaves</taxon>
        <taxon>Columbimorphae</taxon>
        <taxon>Columbiformes</taxon>
        <taxon>Columbidae</taxon>
        <taxon>Patagioenas</taxon>
    </lineage>
</organism>
<gene>
    <name evidence="1" type="ORF">AV530_016778</name>
</gene>
<dbReference type="Proteomes" id="UP000190648">
    <property type="component" value="Unassembled WGS sequence"/>
</dbReference>
<name>A0A1V4J441_PATFA</name>
<evidence type="ECO:0000313" key="2">
    <source>
        <dbReference type="Proteomes" id="UP000190648"/>
    </source>
</evidence>
<proteinExistence type="predicted"/>
<protein>
    <submittedName>
        <fullName evidence="1">Uncharacterized protein</fullName>
    </submittedName>
</protein>
<keyword evidence="2" id="KW-1185">Reference proteome</keyword>